<dbReference type="GO" id="GO:0000978">
    <property type="term" value="F:RNA polymerase II cis-regulatory region sequence-specific DNA binding"/>
    <property type="evidence" value="ECO:0007669"/>
    <property type="project" value="TreeGrafter"/>
</dbReference>
<keyword evidence="4" id="KW-0677">Repeat</keyword>
<feature type="domain" description="C2H2-type" evidence="12">
    <location>
        <begin position="343"/>
        <end position="370"/>
    </location>
</feature>
<dbReference type="GO" id="GO:0000981">
    <property type="term" value="F:DNA-binding transcription factor activity, RNA polymerase II-specific"/>
    <property type="evidence" value="ECO:0007669"/>
    <property type="project" value="TreeGrafter"/>
</dbReference>
<dbReference type="Proteomes" id="UP000261640">
    <property type="component" value="Unplaced"/>
</dbReference>
<sequence length="398" mass="43547">MTDTQPKQTQENSDELLRNVIKQDSPVAAVYVFPGDQEVTHIATDQSHNSSLKLDSGLAGLTVTIPGLLQSHRLGIDKDSDPAKTRGPLKHTEHKLSISVAADVQAQVITPGRDQISTSGSPKAILQNSNALGVTVKQEVIVDSEGCEETQHTEEKMTKTGVSSFSCSVKQHRVSSEAQKQNHISHKPTVQEVMKLTSKVGTGLRLQSAIQHLHRPMRKPSHTHSNSTTTALTVAQSQVVNLNAVNRVPSTSKAAPSPPLLVQRAQLGNKQTAALNRTSVPWVTIKTQHQSANSPHCHSLTHPDSHPHASPRHILRCGQCGKCFPHPSNLKAHVQTHTGERPFCCSLCGRSFTKLSNLKAHRRVHTGERPYCCLACGKRFTQKCNLKRHQRIHLDNIA</sequence>
<dbReference type="AlphaFoldDB" id="A0A7N9ANT9"/>
<name>A0A7N9ANT9_9TELE</name>
<keyword evidence="7" id="KW-0805">Transcription regulation</keyword>
<dbReference type="GO" id="GO:0005634">
    <property type="term" value="C:nucleus"/>
    <property type="evidence" value="ECO:0007669"/>
    <property type="project" value="UniProtKB-SubCell"/>
</dbReference>
<evidence type="ECO:0000256" key="4">
    <source>
        <dbReference type="ARBA" id="ARBA00022737"/>
    </source>
</evidence>
<keyword evidence="14" id="KW-1185">Reference proteome</keyword>
<dbReference type="SUPFAM" id="SSF57667">
    <property type="entry name" value="beta-beta-alpha zinc fingers"/>
    <property type="match status" value="2"/>
</dbReference>
<dbReference type="Ensembl" id="ENSMAMT00000068895.1">
    <property type="protein sequence ID" value="ENSMAMP00000049662.1"/>
    <property type="gene ID" value="ENSMAMG00000025292.1"/>
</dbReference>
<dbReference type="GeneTree" id="ENSGT01150000286953"/>
<dbReference type="FunFam" id="3.30.160.60:FF:000358">
    <property type="entry name" value="zinc finger protein 24"/>
    <property type="match status" value="1"/>
</dbReference>
<evidence type="ECO:0000256" key="1">
    <source>
        <dbReference type="ARBA" id="ARBA00004123"/>
    </source>
</evidence>
<dbReference type="SMART" id="SM00355">
    <property type="entry name" value="ZnF_C2H2"/>
    <property type="match status" value="3"/>
</dbReference>
<keyword evidence="9" id="KW-0804">Transcription</keyword>
<dbReference type="Gene3D" id="3.30.160.60">
    <property type="entry name" value="Classic Zinc Finger"/>
    <property type="match status" value="3"/>
</dbReference>
<keyword evidence="8" id="KW-0238">DNA-binding</keyword>
<evidence type="ECO:0000256" key="5">
    <source>
        <dbReference type="ARBA" id="ARBA00022771"/>
    </source>
</evidence>
<reference evidence="13" key="1">
    <citation type="submission" date="2025-08" db="UniProtKB">
        <authorList>
            <consortium name="Ensembl"/>
        </authorList>
    </citation>
    <scope>IDENTIFICATION</scope>
</reference>
<dbReference type="InParanoid" id="A0A7N9ANT9"/>
<dbReference type="GO" id="GO:0000122">
    <property type="term" value="P:negative regulation of transcription by RNA polymerase II"/>
    <property type="evidence" value="ECO:0007669"/>
    <property type="project" value="UniProtKB-ARBA"/>
</dbReference>
<proteinExistence type="inferred from homology"/>
<accession>A0A7N9ANT9</accession>
<evidence type="ECO:0000256" key="7">
    <source>
        <dbReference type="ARBA" id="ARBA00023015"/>
    </source>
</evidence>
<evidence type="ECO:0000256" key="3">
    <source>
        <dbReference type="ARBA" id="ARBA00022723"/>
    </source>
</evidence>
<protein>
    <recommendedName>
        <fullName evidence="12">C2H2-type domain-containing protein</fullName>
    </recommendedName>
</protein>
<dbReference type="PANTHER" id="PTHR23235:SF152">
    <property type="entry name" value="SI:DKEY-210J14.3"/>
    <property type="match status" value="1"/>
</dbReference>
<evidence type="ECO:0000259" key="12">
    <source>
        <dbReference type="PROSITE" id="PS50157"/>
    </source>
</evidence>
<reference evidence="13" key="2">
    <citation type="submission" date="2025-09" db="UniProtKB">
        <authorList>
            <consortium name="Ensembl"/>
        </authorList>
    </citation>
    <scope>IDENTIFICATION</scope>
</reference>
<dbReference type="FunCoup" id="A0A7N9ANT9">
    <property type="interactions" value="1"/>
</dbReference>
<comment type="subcellular location">
    <subcellularLocation>
        <location evidence="1">Nucleus</location>
    </subcellularLocation>
</comment>
<evidence type="ECO:0000256" key="2">
    <source>
        <dbReference type="ARBA" id="ARBA00006991"/>
    </source>
</evidence>
<comment type="similarity">
    <text evidence="2">Belongs to the krueppel C2H2-type zinc-finger protein family.</text>
</comment>
<keyword evidence="5 11" id="KW-0863">Zinc-finger</keyword>
<evidence type="ECO:0000256" key="6">
    <source>
        <dbReference type="ARBA" id="ARBA00022833"/>
    </source>
</evidence>
<keyword evidence="6" id="KW-0862">Zinc</keyword>
<dbReference type="InterPro" id="IPR036236">
    <property type="entry name" value="Znf_C2H2_sf"/>
</dbReference>
<feature type="domain" description="C2H2-type" evidence="12">
    <location>
        <begin position="315"/>
        <end position="342"/>
    </location>
</feature>
<dbReference type="GO" id="GO:0008270">
    <property type="term" value="F:zinc ion binding"/>
    <property type="evidence" value="ECO:0007669"/>
    <property type="project" value="UniProtKB-KW"/>
</dbReference>
<dbReference type="InterPro" id="IPR013087">
    <property type="entry name" value="Znf_C2H2_type"/>
</dbReference>
<dbReference type="PROSITE" id="PS00028">
    <property type="entry name" value="ZINC_FINGER_C2H2_1"/>
    <property type="match status" value="3"/>
</dbReference>
<evidence type="ECO:0000313" key="13">
    <source>
        <dbReference type="Ensembl" id="ENSMAMP00000049662.1"/>
    </source>
</evidence>
<keyword evidence="10" id="KW-0539">Nucleus</keyword>
<dbReference type="Pfam" id="PF00096">
    <property type="entry name" value="zf-C2H2"/>
    <property type="match status" value="3"/>
</dbReference>
<evidence type="ECO:0000256" key="8">
    <source>
        <dbReference type="ARBA" id="ARBA00023125"/>
    </source>
</evidence>
<evidence type="ECO:0000256" key="9">
    <source>
        <dbReference type="ARBA" id="ARBA00023163"/>
    </source>
</evidence>
<evidence type="ECO:0000256" key="10">
    <source>
        <dbReference type="ARBA" id="ARBA00023242"/>
    </source>
</evidence>
<feature type="domain" description="C2H2-type" evidence="12">
    <location>
        <begin position="371"/>
        <end position="393"/>
    </location>
</feature>
<dbReference type="PROSITE" id="PS50157">
    <property type="entry name" value="ZINC_FINGER_C2H2_2"/>
    <property type="match status" value="3"/>
</dbReference>
<organism evidence="13 14">
    <name type="scientific">Mastacembelus armatus</name>
    <name type="common">zig-zag eel</name>
    <dbReference type="NCBI Taxonomy" id="205130"/>
    <lineage>
        <taxon>Eukaryota</taxon>
        <taxon>Metazoa</taxon>
        <taxon>Chordata</taxon>
        <taxon>Craniata</taxon>
        <taxon>Vertebrata</taxon>
        <taxon>Euteleostomi</taxon>
        <taxon>Actinopterygii</taxon>
        <taxon>Neopterygii</taxon>
        <taxon>Teleostei</taxon>
        <taxon>Neoteleostei</taxon>
        <taxon>Acanthomorphata</taxon>
        <taxon>Anabantaria</taxon>
        <taxon>Synbranchiformes</taxon>
        <taxon>Mastacembelidae</taxon>
        <taxon>Mastacembelus</taxon>
    </lineage>
</organism>
<dbReference type="FunFam" id="3.30.160.60:FF:001155">
    <property type="entry name" value="Zinc finger 30C"/>
    <property type="match status" value="1"/>
</dbReference>
<dbReference type="PANTHER" id="PTHR23235">
    <property type="entry name" value="KRUEPPEL-LIKE TRANSCRIPTION FACTOR"/>
    <property type="match status" value="1"/>
</dbReference>
<keyword evidence="3" id="KW-0479">Metal-binding</keyword>
<evidence type="ECO:0000256" key="11">
    <source>
        <dbReference type="PROSITE-ProRule" id="PRU00042"/>
    </source>
</evidence>
<evidence type="ECO:0000313" key="14">
    <source>
        <dbReference type="Proteomes" id="UP000261640"/>
    </source>
</evidence>
<dbReference type="FunFam" id="3.30.160.60:FF:001465">
    <property type="entry name" value="Zinc finger protein 560"/>
    <property type="match status" value="1"/>
</dbReference>